<name>A0A4Y8ZQZ3_9SPHN</name>
<dbReference type="EMBL" id="SPDV01000016">
    <property type="protein sequence ID" value="TFI58450.1"/>
    <property type="molecule type" value="Genomic_DNA"/>
</dbReference>
<gene>
    <name evidence="1" type="ORF">E2493_09975</name>
</gene>
<dbReference type="OrthoDB" id="7474656at2"/>
<organism evidence="1 2">
    <name type="scientific">Sphingomonas parva</name>
    <dbReference type="NCBI Taxonomy" id="2555898"/>
    <lineage>
        <taxon>Bacteria</taxon>
        <taxon>Pseudomonadati</taxon>
        <taxon>Pseudomonadota</taxon>
        <taxon>Alphaproteobacteria</taxon>
        <taxon>Sphingomonadales</taxon>
        <taxon>Sphingomonadaceae</taxon>
        <taxon>Sphingomonas</taxon>
    </lineage>
</organism>
<keyword evidence="2" id="KW-1185">Reference proteome</keyword>
<dbReference type="AlphaFoldDB" id="A0A4Y8ZQZ3"/>
<proteinExistence type="predicted"/>
<reference evidence="1 2" key="1">
    <citation type="submission" date="2019-03" db="EMBL/GenBank/DDBJ databases">
        <title>Genome sequence of Sphingomonas sp. 17J27-24.</title>
        <authorList>
            <person name="Kim M."/>
            <person name="Maeng S."/>
            <person name="Sathiyaraj S."/>
        </authorList>
    </citation>
    <scope>NUCLEOTIDE SEQUENCE [LARGE SCALE GENOMIC DNA]</scope>
    <source>
        <strain evidence="1 2">17J27-24</strain>
    </source>
</reference>
<sequence>MADTMIRLLASFLAALALFFSPLAMEIGGGAAMAHTTMAQMDGGCASTHHSSPDDQKSDVQMSCAIACAAIPAAPAGLAVQTTAPRTVNASLPAQVLSGIWPEGETPPPRIAPEI</sequence>
<evidence type="ECO:0000313" key="2">
    <source>
        <dbReference type="Proteomes" id="UP000298213"/>
    </source>
</evidence>
<evidence type="ECO:0000313" key="1">
    <source>
        <dbReference type="EMBL" id="TFI58450.1"/>
    </source>
</evidence>
<dbReference type="Proteomes" id="UP000298213">
    <property type="component" value="Unassembled WGS sequence"/>
</dbReference>
<protein>
    <recommendedName>
        <fullName evidence="3">DUF2946 domain-containing protein</fullName>
    </recommendedName>
</protein>
<dbReference type="RefSeq" id="WP_135086280.1">
    <property type="nucleotide sequence ID" value="NZ_SPDV01000016.1"/>
</dbReference>
<evidence type="ECO:0008006" key="3">
    <source>
        <dbReference type="Google" id="ProtNLM"/>
    </source>
</evidence>
<comment type="caution">
    <text evidence="1">The sequence shown here is derived from an EMBL/GenBank/DDBJ whole genome shotgun (WGS) entry which is preliminary data.</text>
</comment>
<accession>A0A4Y8ZQZ3</accession>